<dbReference type="PANTHER" id="PTHR47683">
    <property type="entry name" value="PSEUDOURIDINE SYNTHASE FAMILY PROTEIN-RELATED"/>
    <property type="match status" value="1"/>
</dbReference>
<dbReference type="Gene3D" id="3.30.70.1560">
    <property type="entry name" value="Alpha-L RNA-binding motif"/>
    <property type="match status" value="1"/>
</dbReference>
<keyword evidence="3 5" id="KW-0413">Isomerase</keyword>
<keyword evidence="8" id="KW-1185">Reference proteome</keyword>
<evidence type="ECO:0000256" key="5">
    <source>
        <dbReference type="RuleBase" id="RU003887"/>
    </source>
</evidence>
<dbReference type="RefSeq" id="WP_057748027.1">
    <property type="nucleotide sequence ID" value="NZ_BJVH01000001.1"/>
</dbReference>
<dbReference type="InterPro" id="IPR020094">
    <property type="entry name" value="TruA/RsuA/RluB/E/F_N"/>
</dbReference>
<dbReference type="PATRIC" id="fig|319652.3.peg.136"/>
<dbReference type="InterPro" id="IPR020103">
    <property type="entry name" value="PsdUridine_synth_cat_dom_sf"/>
</dbReference>
<dbReference type="EMBL" id="JQBR01000001">
    <property type="protein sequence ID" value="KRN67591.1"/>
    <property type="molecule type" value="Genomic_DNA"/>
</dbReference>
<keyword evidence="2 4" id="KW-0694">RNA-binding</keyword>
<dbReference type="GO" id="GO:0120159">
    <property type="term" value="F:rRNA pseudouridine synthase activity"/>
    <property type="evidence" value="ECO:0007669"/>
    <property type="project" value="UniProtKB-ARBA"/>
</dbReference>
<dbReference type="GO" id="GO:0003723">
    <property type="term" value="F:RNA binding"/>
    <property type="evidence" value="ECO:0007669"/>
    <property type="project" value="UniProtKB-KW"/>
</dbReference>
<evidence type="ECO:0000256" key="4">
    <source>
        <dbReference type="PROSITE-ProRule" id="PRU00182"/>
    </source>
</evidence>
<dbReference type="AlphaFoldDB" id="A0A0R2IZW4"/>
<dbReference type="PROSITE" id="PS01149">
    <property type="entry name" value="PSI_RSU"/>
    <property type="match status" value="1"/>
</dbReference>
<dbReference type="STRING" id="319652.IV80_GL000134"/>
<gene>
    <name evidence="7" type="ORF">IV80_GL000134</name>
</gene>
<evidence type="ECO:0000313" key="8">
    <source>
        <dbReference type="Proteomes" id="UP000051568"/>
    </source>
</evidence>
<proteinExistence type="inferred from homology"/>
<dbReference type="Pfam" id="PF01479">
    <property type="entry name" value="S4"/>
    <property type="match status" value="1"/>
</dbReference>
<dbReference type="GO" id="GO:0005829">
    <property type="term" value="C:cytosol"/>
    <property type="evidence" value="ECO:0007669"/>
    <property type="project" value="UniProtKB-ARBA"/>
</dbReference>
<dbReference type="FunFam" id="3.30.70.1560:FF:000001">
    <property type="entry name" value="Pseudouridine synthase"/>
    <property type="match status" value="1"/>
</dbReference>
<dbReference type="Gene3D" id="3.30.70.580">
    <property type="entry name" value="Pseudouridine synthase I, catalytic domain, N-terminal subdomain"/>
    <property type="match status" value="1"/>
</dbReference>
<dbReference type="InterPro" id="IPR036986">
    <property type="entry name" value="S4_RNA-bd_sf"/>
</dbReference>
<dbReference type="InterPro" id="IPR002942">
    <property type="entry name" value="S4_RNA-bd"/>
</dbReference>
<dbReference type="CDD" id="cd00165">
    <property type="entry name" value="S4"/>
    <property type="match status" value="1"/>
</dbReference>
<dbReference type="SUPFAM" id="SSF55120">
    <property type="entry name" value="Pseudouridine synthase"/>
    <property type="match status" value="1"/>
</dbReference>
<evidence type="ECO:0000256" key="3">
    <source>
        <dbReference type="ARBA" id="ARBA00023235"/>
    </source>
</evidence>
<dbReference type="CDD" id="cd02870">
    <property type="entry name" value="PseudoU_synth_RsuA_like"/>
    <property type="match status" value="1"/>
</dbReference>
<dbReference type="InterPro" id="IPR006145">
    <property type="entry name" value="PsdUridine_synth_RsuA/RluA"/>
</dbReference>
<dbReference type="EC" id="5.4.99.-" evidence="5"/>
<dbReference type="SUPFAM" id="SSF55174">
    <property type="entry name" value="Alpha-L RNA-binding motif"/>
    <property type="match status" value="1"/>
</dbReference>
<dbReference type="PANTHER" id="PTHR47683:SF2">
    <property type="entry name" value="RNA-BINDING S4 DOMAIN-CONTAINING PROTEIN"/>
    <property type="match status" value="1"/>
</dbReference>
<dbReference type="OrthoDB" id="9807213at2"/>
<comment type="similarity">
    <text evidence="1 5">Belongs to the pseudouridine synthase RsuA family.</text>
</comment>
<dbReference type="InterPro" id="IPR042092">
    <property type="entry name" value="PsdUridine_s_RsuA/RluB/E/F_cat"/>
</dbReference>
<evidence type="ECO:0000256" key="1">
    <source>
        <dbReference type="ARBA" id="ARBA00008348"/>
    </source>
</evidence>
<dbReference type="Proteomes" id="UP000051568">
    <property type="component" value="Unassembled WGS sequence"/>
</dbReference>
<dbReference type="Gene3D" id="3.10.290.10">
    <property type="entry name" value="RNA-binding S4 domain"/>
    <property type="match status" value="1"/>
</dbReference>
<name>A0A0R2IZW4_9LACO</name>
<dbReference type="InterPro" id="IPR050343">
    <property type="entry name" value="RsuA_PseudoU_synthase"/>
</dbReference>
<dbReference type="PROSITE" id="PS50889">
    <property type="entry name" value="S4"/>
    <property type="match status" value="1"/>
</dbReference>
<dbReference type="InterPro" id="IPR000748">
    <property type="entry name" value="PsdUridine_synth_RsuA/RluB/E/F"/>
</dbReference>
<dbReference type="Pfam" id="PF00849">
    <property type="entry name" value="PseudoU_synth_2"/>
    <property type="match status" value="1"/>
</dbReference>
<comment type="caution">
    <text evidence="7">The sequence shown here is derived from an EMBL/GenBank/DDBJ whole genome shotgun (WGS) entry which is preliminary data.</text>
</comment>
<accession>A0A0R2IZW4</accession>
<dbReference type="GO" id="GO:0000455">
    <property type="term" value="P:enzyme-directed rRNA pseudouridine synthesis"/>
    <property type="evidence" value="ECO:0007669"/>
    <property type="project" value="UniProtKB-ARBA"/>
</dbReference>
<organism evidence="7 8">
    <name type="scientific">Pediococcus cellicola</name>
    <dbReference type="NCBI Taxonomy" id="319652"/>
    <lineage>
        <taxon>Bacteria</taxon>
        <taxon>Bacillati</taxon>
        <taxon>Bacillota</taxon>
        <taxon>Bacilli</taxon>
        <taxon>Lactobacillales</taxon>
        <taxon>Lactobacillaceae</taxon>
        <taxon>Pediococcus</taxon>
    </lineage>
</organism>
<evidence type="ECO:0000259" key="6">
    <source>
        <dbReference type="SMART" id="SM00363"/>
    </source>
</evidence>
<evidence type="ECO:0000313" key="7">
    <source>
        <dbReference type="EMBL" id="KRN67591.1"/>
    </source>
</evidence>
<dbReference type="SMART" id="SM00363">
    <property type="entry name" value="S4"/>
    <property type="match status" value="1"/>
</dbReference>
<dbReference type="FunFam" id="3.30.70.580:FF:000005">
    <property type="entry name" value="Pseudouridine synthase"/>
    <property type="match status" value="1"/>
</dbReference>
<dbReference type="FunFam" id="3.10.290.10:FF:000003">
    <property type="entry name" value="Pseudouridine synthase"/>
    <property type="match status" value="1"/>
</dbReference>
<reference evidence="7 8" key="1">
    <citation type="journal article" date="2015" name="Genome Announc.">
        <title>Expanding the biotechnology potential of lactobacilli through comparative genomics of 213 strains and associated genera.</title>
        <authorList>
            <person name="Sun Z."/>
            <person name="Harris H.M."/>
            <person name="McCann A."/>
            <person name="Guo C."/>
            <person name="Argimon S."/>
            <person name="Zhang W."/>
            <person name="Yang X."/>
            <person name="Jeffery I.B."/>
            <person name="Cooney J.C."/>
            <person name="Kagawa T.F."/>
            <person name="Liu W."/>
            <person name="Song Y."/>
            <person name="Salvetti E."/>
            <person name="Wrobel A."/>
            <person name="Rasinkangas P."/>
            <person name="Parkhill J."/>
            <person name="Rea M.C."/>
            <person name="O'Sullivan O."/>
            <person name="Ritari J."/>
            <person name="Douillard F.P."/>
            <person name="Paul Ross R."/>
            <person name="Yang R."/>
            <person name="Briner A.E."/>
            <person name="Felis G.E."/>
            <person name="de Vos W.M."/>
            <person name="Barrangou R."/>
            <person name="Klaenhammer T.R."/>
            <person name="Caufield P.W."/>
            <person name="Cui Y."/>
            <person name="Zhang H."/>
            <person name="O'Toole P.W."/>
        </authorList>
    </citation>
    <scope>NUCLEOTIDE SEQUENCE [LARGE SCALE GENOMIC DNA]</scope>
    <source>
        <strain evidence="7 8">DSM 17757</strain>
    </source>
</reference>
<dbReference type="NCBIfam" id="TIGR00093">
    <property type="entry name" value="pseudouridine synthase"/>
    <property type="match status" value="1"/>
</dbReference>
<evidence type="ECO:0000256" key="2">
    <source>
        <dbReference type="ARBA" id="ARBA00022884"/>
    </source>
</evidence>
<dbReference type="InterPro" id="IPR018496">
    <property type="entry name" value="PsdUridine_synth_RsuA/RluB_CS"/>
</dbReference>
<feature type="domain" description="RNA-binding S4" evidence="6">
    <location>
        <begin position="4"/>
        <end position="61"/>
    </location>
</feature>
<sequence>MANERLQKVMAEAGVASRRKSETLITSGHVTVNGKKITTLGTKVEDEDRIEVNGIPLQREKLVYLLFYKPRGVISSVSDEKHRKTVMSYFPDVRQRIYPVGRLDYDTSGILLMTNDGKLANQLTHPKYHFEKTYVAKVEGIPTNDQLEKLRHGIRIDRKLTSPAKTKVLSSDLEKKSAIIELTIHEGRNHQVKKMFEKIGHPVTKLKREKYGFLTLDGLQSGEWRALKATEITRLKKR</sequence>
<protein>
    <recommendedName>
        <fullName evidence="5">Pseudouridine synthase</fullName>
        <ecNumber evidence="5">5.4.99.-</ecNumber>
    </recommendedName>
</protein>